<organism evidence="3 4">
    <name type="scientific">Delitschia confertaspora ATCC 74209</name>
    <dbReference type="NCBI Taxonomy" id="1513339"/>
    <lineage>
        <taxon>Eukaryota</taxon>
        <taxon>Fungi</taxon>
        <taxon>Dikarya</taxon>
        <taxon>Ascomycota</taxon>
        <taxon>Pezizomycotina</taxon>
        <taxon>Dothideomycetes</taxon>
        <taxon>Pleosporomycetidae</taxon>
        <taxon>Pleosporales</taxon>
        <taxon>Delitschiaceae</taxon>
        <taxon>Delitschia</taxon>
    </lineage>
</organism>
<dbReference type="Proteomes" id="UP000799536">
    <property type="component" value="Unassembled WGS sequence"/>
</dbReference>
<evidence type="ECO:0000313" key="4">
    <source>
        <dbReference type="Proteomes" id="UP000799536"/>
    </source>
</evidence>
<name>A0A9P4JGW0_9PLEO</name>
<accession>A0A9P4JGW0</accession>
<dbReference type="AlphaFoldDB" id="A0A9P4JGW0"/>
<keyword evidence="2" id="KW-0812">Transmembrane</keyword>
<gene>
    <name evidence="3" type="ORF">GQ43DRAFT_442714</name>
</gene>
<protein>
    <submittedName>
        <fullName evidence="3">Uncharacterized protein</fullName>
    </submittedName>
</protein>
<feature type="region of interest" description="Disordered" evidence="1">
    <location>
        <begin position="146"/>
        <end position="180"/>
    </location>
</feature>
<feature type="region of interest" description="Disordered" evidence="1">
    <location>
        <begin position="1"/>
        <end position="24"/>
    </location>
</feature>
<evidence type="ECO:0000256" key="2">
    <source>
        <dbReference type="SAM" id="Phobius"/>
    </source>
</evidence>
<reference evidence="3" key="1">
    <citation type="journal article" date="2020" name="Stud. Mycol.">
        <title>101 Dothideomycetes genomes: a test case for predicting lifestyles and emergence of pathogens.</title>
        <authorList>
            <person name="Haridas S."/>
            <person name="Albert R."/>
            <person name="Binder M."/>
            <person name="Bloem J."/>
            <person name="Labutti K."/>
            <person name="Salamov A."/>
            <person name="Andreopoulos B."/>
            <person name="Baker S."/>
            <person name="Barry K."/>
            <person name="Bills G."/>
            <person name="Bluhm B."/>
            <person name="Cannon C."/>
            <person name="Castanera R."/>
            <person name="Culley D."/>
            <person name="Daum C."/>
            <person name="Ezra D."/>
            <person name="Gonzalez J."/>
            <person name="Henrissat B."/>
            <person name="Kuo A."/>
            <person name="Liang C."/>
            <person name="Lipzen A."/>
            <person name="Lutzoni F."/>
            <person name="Magnuson J."/>
            <person name="Mondo S."/>
            <person name="Nolan M."/>
            <person name="Ohm R."/>
            <person name="Pangilinan J."/>
            <person name="Park H.-J."/>
            <person name="Ramirez L."/>
            <person name="Alfaro M."/>
            <person name="Sun H."/>
            <person name="Tritt A."/>
            <person name="Yoshinaga Y."/>
            <person name="Zwiers L.-H."/>
            <person name="Turgeon B."/>
            <person name="Goodwin S."/>
            <person name="Spatafora J."/>
            <person name="Crous P."/>
            <person name="Grigoriev I."/>
        </authorList>
    </citation>
    <scope>NUCLEOTIDE SEQUENCE</scope>
    <source>
        <strain evidence="3">ATCC 74209</strain>
    </source>
</reference>
<evidence type="ECO:0000256" key="1">
    <source>
        <dbReference type="SAM" id="MobiDB-lite"/>
    </source>
</evidence>
<keyword evidence="4" id="KW-1185">Reference proteome</keyword>
<keyword evidence="2" id="KW-0472">Membrane</keyword>
<sequence length="180" mass="19183">MGNNHDMEKQPPSPAPTYRSTFPSQAKMTSTEFQNEQFRTVEEPFDTIHPHYVNPVPGAPSHCPKPQCPRRSRAFSLVHCALTIAVLALLVSTATLALGIRILQIINTGPLPTTFPQPRLSPPLASEAGQPINIIVNGGGVTPTAPFPSFTPLISPPDTDPYPGGDTNRVTSDSGPGLSP</sequence>
<comment type="caution">
    <text evidence="3">The sequence shown here is derived from an EMBL/GenBank/DDBJ whole genome shotgun (WGS) entry which is preliminary data.</text>
</comment>
<dbReference type="EMBL" id="ML994092">
    <property type="protein sequence ID" value="KAF2199171.1"/>
    <property type="molecule type" value="Genomic_DNA"/>
</dbReference>
<keyword evidence="2" id="KW-1133">Transmembrane helix</keyword>
<feature type="transmembrane region" description="Helical" evidence="2">
    <location>
        <begin position="74"/>
        <end position="100"/>
    </location>
</feature>
<proteinExistence type="predicted"/>
<dbReference type="OrthoDB" id="3799173at2759"/>
<evidence type="ECO:0000313" key="3">
    <source>
        <dbReference type="EMBL" id="KAF2199171.1"/>
    </source>
</evidence>